<dbReference type="GO" id="GO:0005310">
    <property type="term" value="F:dicarboxylic acid transmembrane transporter activity"/>
    <property type="evidence" value="ECO:0007669"/>
    <property type="project" value="UniProtKB-ARBA"/>
</dbReference>
<dbReference type="GO" id="GO:0005524">
    <property type="term" value="F:ATP binding"/>
    <property type="evidence" value="ECO:0007669"/>
    <property type="project" value="UniProtKB-UniRule"/>
</dbReference>
<feature type="transmembrane region" description="Helical" evidence="8">
    <location>
        <begin position="246"/>
        <end position="274"/>
    </location>
</feature>
<evidence type="ECO:0000256" key="4">
    <source>
        <dbReference type="ARBA" id="ARBA00023136"/>
    </source>
</evidence>
<dbReference type="Gene3D" id="3.40.850.10">
    <property type="entry name" value="Kinesin motor domain"/>
    <property type="match status" value="1"/>
</dbReference>
<dbReference type="PROSITE" id="PS50067">
    <property type="entry name" value="KINESIN_MOTOR_2"/>
    <property type="match status" value="1"/>
</dbReference>
<feature type="compositionally biased region" description="Basic and acidic residues" evidence="7">
    <location>
        <begin position="740"/>
        <end position="754"/>
    </location>
</feature>
<feature type="coiled-coil region" evidence="6">
    <location>
        <begin position="1085"/>
        <end position="1340"/>
    </location>
</feature>
<dbReference type="CDD" id="cd01115">
    <property type="entry name" value="SLC13_permease"/>
    <property type="match status" value="1"/>
</dbReference>
<dbReference type="InterPro" id="IPR027417">
    <property type="entry name" value="P-loop_NTPase"/>
</dbReference>
<feature type="transmembrane region" description="Helical" evidence="8">
    <location>
        <begin position="117"/>
        <end position="135"/>
    </location>
</feature>
<keyword evidence="5" id="KW-0505">Motor protein</keyword>
<dbReference type="Pfam" id="PF00939">
    <property type="entry name" value="Na_sulph_symp"/>
    <property type="match status" value="1"/>
</dbReference>
<keyword evidence="2 8" id="KW-0812">Transmembrane</keyword>
<dbReference type="GO" id="GO:0008017">
    <property type="term" value="F:microtubule binding"/>
    <property type="evidence" value="ECO:0007669"/>
    <property type="project" value="InterPro"/>
</dbReference>
<reference evidence="9 10" key="1">
    <citation type="submission" date="2016-02" db="EMBL/GenBank/DDBJ databases">
        <title>Genome analysis of coral dinoflagellate symbionts highlights evolutionary adaptations to a symbiotic lifestyle.</title>
        <authorList>
            <person name="Aranda M."/>
            <person name="Li Y."/>
            <person name="Liew Y.J."/>
            <person name="Baumgarten S."/>
            <person name="Simakov O."/>
            <person name="Wilson M."/>
            <person name="Piel J."/>
            <person name="Ashoor H."/>
            <person name="Bougouffa S."/>
            <person name="Bajic V.B."/>
            <person name="Ryu T."/>
            <person name="Ravasi T."/>
            <person name="Bayer T."/>
            <person name="Micklem G."/>
            <person name="Kim H."/>
            <person name="Bhak J."/>
            <person name="Lajeunesse T.C."/>
            <person name="Voolstra C.R."/>
        </authorList>
    </citation>
    <scope>NUCLEOTIDE SEQUENCE [LARGE SCALE GENOMIC DNA]</scope>
    <source>
        <strain evidence="9 10">CCMP2467</strain>
    </source>
</reference>
<dbReference type="InterPro" id="IPR036961">
    <property type="entry name" value="Kinesin_motor_dom_sf"/>
</dbReference>
<dbReference type="InterPro" id="IPR001752">
    <property type="entry name" value="Kinesin_motor_dom"/>
</dbReference>
<dbReference type="CDD" id="cd06503">
    <property type="entry name" value="ATP-synt_Fo_b"/>
    <property type="match status" value="1"/>
</dbReference>
<comment type="caution">
    <text evidence="9">The sequence shown here is derived from an EMBL/GenBank/DDBJ whole genome shotgun (WGS) entry which is preliminary data.</text>
</comment>
<evidence type="ECO:0000256" key="6">
    <source>
        <dbReference type="SAM" id="Coils"/>
    </source>
</evidence>
<feature type="binding site" evidence="5">
    <location>
        <begin position="593"/>
        <end position="600"/>
    </location>
    <ligand>
        <name>ATP</name>
        <dbReference type="ChEBI" id="CHEBI:30616"/>
    </ligand>
</feature>
<evidence type="ECO:0000313" key="9">
    <source>
        <dbReference type="EMBL" id="OLQ06425.1"/>
    </source>
</evidence>
<dbReference type="SUPFAM" id="SSF52540">
    <property type="entry name" value="P-loop containing nucleoside triphosphate hydrolases"/>
    <property type="match status" value="1"/>
</dbReference>
<evidence type="ECO:0000256" key="1">
    <source>
        <dbReference type="ARBA" id="ARBA00004141"/>
    </source>
</evidence>
<feature type="coiled-coil region" evidence="6">
    <location>
        <begin position="977"/>
        <end position="1057"/>
    </location>
</feature>
<dbReference type="InterPro" id="IPR001898">
    <property type="entry name" value="SLC13A/DASS"/>
</dbReference>
<feature type="transmembrane region" description="Helical" evidence="8">
    <location>
        <begin position="41"/>
        <end position="61"/>
    </location>
</feature>
<dbReference type="OrthoDB" id="442298at2759"/>
<dbReference type="Pfam" id="PF00225">
    <property type="entry name" value="Kinesin"/>
    <property type="match status" value="1"/>
</dbReference>
<keyword evidence="3 8" id="KW-1133">Transmembrane helix</keyword>
<sequence length="1376" mass="154430">MNLDGFEFCTGVEPSAASDGSTDDIKNKKEDGKAVQTLPGGLKLCFVLAMAILLLALLPMAELDPRFPDASKGLAVLMVTALFWISEVMPLSISSLLPMGLYPLLGVVKASALARKFFSSTSFLFIAGFLLGLAIERWNLHTRFVRIALSQIGNRIQFYLAAFMLTTWLLSMWISNTATMLCIMPVMKAFLSSLEGGHPSFHSTMLLAVGYSATVGGLSTPVGTPTNGIFMAMFQEFWPDEEEFSFARFCLVALPLSVLLLLCVYVLTCIVYARSGARIVVNREAFLGTQQLGKITFEEMVVSFNMLCLVILWFTASRIDRFPGWKKWVSTDLDSGSIGLLLTLPFFLIPCGRWLPSALRRALGEDRCQSVCKGPSPNYILDWESVKRDFSWEILFVFGGGALVAHGTVESGLAQVIAKALENLGLNIFIFNLVVVTVICFVTEVVSNMSTLNIFGPIMATAAQHMGSSPVQLLLGVSFASSFAFMLPESPSSRMDLASPSQLLRKSNSRTISAVQVVVRFRPPVMDDEQQDSISFSIHPNGRSVSSADSAYVFDFNKAFGEAATQDDIFEAVGKPIVSDVLSGYNGTILAYGQTSSGKTHSMYGPGNVAIDSVPPDLQGIVPKASRFVFDHIEASVDYDTEITLRCSFMELSSGCHVYMAPRPPQDIFEVPGGRELPNKSHFFVQALAAGPRRQPYCPSVYGEDVRSSSPTGATLLPRRPSTSDSTTDKVAQMRSRILSLKELRTQTEGDSHAPETTPVPDQPAGPPAASATQPQERLASIMSFLDEVEESSKADISSIILSTRSSRSAGENEVPRSLVPSGLTQDATAVQSRASMLEVEVQDKKHIIDSLKRALHESQEREKDKVQATVKEWEEKLQQQKTQYEAGSERHLKLVDRLLNDKTELTRRCELFSDELKAVERKYQMKIEEMEDHAAKELAKNKQNWIATERLKREAWEKDKVKEIKDMTVKGLQPEVERILAERKQEKVRLEEQKTEALEEQRRELLSLAQQQLQELREQKHRETEAALDREREAHRQKVRDEFERFNRELQEERTKCAADLLAERRLREELIRQAAEGSEVKLREALAAERARFQSSLNEAEERLAEANRQHQDQLSQLEARLRAQAEANNKAQKDQARLETEEREASLRKELAAERDRQLEVVMDRLSREHVERQLAMETEANKKLQEARAAAGEETARVAKQLEEARAEAKLAQQQKKQLEEMLCSMKDCQTASAERLAECQQKCMDLESDRNELRKAADEVLRKHQNELQQLEDTREKELQDLRQSLGEAMAQIKEEQAKLEEMSKESQRREEQIIADLEAKVKRTLQAKDETIGELRKRCTALDNKVSEFGYLLERQREELLSGLLGDSQR</sequence>
<evidence type="ECO:0000256" key="3">
    <source>
        <dbReference type="ARBA" id="ARBA00022989"/>
    </source>
</evidence>
<gene>
    <name evidence="9" type="primary">sdcS</name>
    <name evidence="9" type="ORF">AK812_SmicGene10298</name>
</gene>
<dbReference type="EMBL" id="LSRX01000160">
    <property type="protein sequence ID" value="OLQ06425.1"/>
    <property type="molecule type" value="Genomic_DNA"/>
</dbReference>
<feature type="transmembrane region" description="Helical" evidence="8">
    <location>
        <begin position="295"/>
        <end position="316"/>
    </location>
</feature>
<evidence type="ECO:0000256" key="8">
    <source>
        <dbReference type="SAM" id="Phobius"/>
    </source>
</evidence>
<comment type="subcellular location">
    <subcellularLocation>
        <location evidence="1">Membrane</location>
        <topology evidence="1">Multi-pass membrane protein</topology>
    </subcellularLocation>
</comment>
<feature type="compositionally biased region" description="Polar residues" evidence="7">
    <location>
        <begin position="721"/>
        <end position="730"/>
    </location>
</feature>
<keyword evidence="5" id="KW-0067">ATP-binding</keyword>
<keyword evidence="5" id="KW-0547">Nucleotide-binding</keyword>
<comment type="similarity">
    <text evidence="5">Belongs to the TRAFAC class myosin-kinesin ATPase superfamily. Kinesin family.</text>
</comment>
<evidence type="ECO:0000256" key="5">
    <source>
        <dbReference type="PROSITE-ProRule" id="PRU00283"/>
    </source>
</evidence>
<dbReference type="GO" id="GO:0015556">
    <property type="term" value="F:C4-dicarboxylate transmembrane transporter activity"/>
    <property type="evidence" value="ECO:0007669"/>
    <property type="project" value="UniProtKB-ARBA"/>
</dbReference>
<name>A0A1Q9EG67_SYMMI</name>
<dbReference type="GO" id="GO:0005886">
    <property type="term" value="C:plasma membrane"/>
    <property type="evidence" value="ECO:0007669"/>
    <property type="project" value="TreeGrafter"/>
</dbReference>
<dbReference type="PANTHER" id="PTHR10283:SF82">
    <property type="entry name" value="SOLUTE CARRIER FAMILY 13 MEMBER 2"/>
    <property type="match status" value="1"/>
</dbReference>
<evidence type="ECO:0000256" key="2">
    <source>
        <dbReference type="ARBA" id="ARBA00022692"/>
    </source>
</evidence>
<dbReference type="GO" id="GO:0007018">
    <property type="term" value="P:microtubule-based movement"/>
    <property type="evidence" value="ECO:0007669"/>
    <property type="project" value="InterPro"/>
</dbReference>
<evidence type="ECO:0000256" key="7">
    <source>
        <dbReference type="SAM" id="MobiDB-lite"/>
    </source>
</evidence>
<feature type="transmembrane region" description="Helical" evidence="8">
    <location>
        <begin position="73"/>
        <end position="97"/>
    </location>
</feature>
<organism evidence="9 10">
    <name type="scientific">Symbiodinium microadriaticum</name>
    <name type="common">Dinoflagellate</name>
    <name type="synonym">Zooxanthella microadriatica</name>
    <dbReference type="NCBI Taxonomy" id="2951"/>
    <lineage>
        <taxon>Eukaryota</taxon>
        <taxon>Sar</taxon>
        <taxon>Alveolata</taxon>
        <taxon>Dinophyceae</taxon>
        <taxon>Suessiales</taxon>
        <taxon>Symbiodiniaceae</taxon>
        <taxon>Symbiodinium</taxon>
    </lineage>
</organism>
<feature type="region of interest" description="Disordered" evidence="7">
    <location>
        <begin position="700"/>
        <end position="775"/>
    </location>
</feature>
<accession>A0A1Q9EG67</accession>
<dbReference type="SMART" id="SM00129">
    <property type="entry name" value="KISc"/>
    <property type="match status" value="1"/>
</dbReference>
<keyword evidence="4 8" id="KW-0472">Membrane</keyword>
<feature type="transmembrane region" description="Helical" evidence="8">
    <location>
        <begin position="336"/>
        <end position="355"/>
    </location>
</feature>
<dbReference type="Proteomes" id="UP000186817">
    <property type="component" value="Unassembled WGS sequence"/>
</dbReference>
<proteinExistence type="inferred from homology"/>
<keyword evidence="6" id="KW-0175">Coiled coil</keyword>
<feature type="transmembrane region" description="Helical" evidence="8">
    <location>
        <begin position="424"/>
        <end position="446"/>
    </location>
</feature>
<dbReference type="GO" id="GO:0003777">
    <property type="term" value="F:microtubule motor activity"/>
    <property type="evidence" value="ECO:0007669"/>
    <property type="project" value="InterPro"/>
</dbReference>
<evidence type="ECO:0000313" key="10">
    <source>
        <dbReference type="Proteomes" id="UP000186817"/>
    </source>
</evidence>
<dbReference type="OMA" id="VYKIMAQ"/>
<keyword evidence="10" id="KW-1185">Reference proteome</keyword>
<dbReference type="PANTHER" id="PTHR10283">
    <property type="entry name" value="SOLUTE CARRIER FAMILY 13 MEMBER"/>
    <property type="match status" value="1"/>
</dbReference>
<feature type="transmembrane region" description="Helical" evidence="8">
    <location>
        <begin position="156"/>
        <end position="174"/>
    </location>
</feature>
<feature type="coiled-coil region" evidence="6">
    <location>
        <begin position="842"/>
        <end position="937"/>
    </location>
</feature>
<protein>
    <submittedName>
        <fullName evidence="9">Sodium-dependent dicarboxylate transporter SdcS</fullName>
    </submittedName>
</protein>